<feature type="domain" description="RNase H type-1" evidence="1">
    <location>
        <begin position="1"/>
        <end position="53"/>
    </location>
</feature>
<dbReference type="GO" id="GO:0003676">
    <property type="term" value="F:nucleic acid binding"/>
    <property type="evidence" value="ECO:0007669"/>
    <property type="project" value="InterPro"/>
</dbReference>
<evidence type="ECO:0000259" key="1">
    <source>
        <dbReference type="Pfam" id="PF13456"/>
    </source>
</evidence>
<dbReference type="GO" id="GO:0004523">
    <property type="term" value="F:RNA-DNA hybrid ribonuclease activity"/>
    <property type="evidence" value="ECO:0007669"/>
    <property type="project" value="InterPro"/>
</dbReference>
<evidence type="ECO:0000313" key="3">
    <source>
        <dbReference type="Proteomes" id="UP001311915"/>
    </source>
</evidence>
<comment type="caution">
    <text evidence="2">The sequence shown here is derived from an EMBL/GenBank/DDBJ whole genome shotgun (WGS) entry which is preliminary data.</text>
</comment>
<proteinExistence type="predicted"/>
<reference evidence="2 3" key="1">
    <citation type="submission" date="2023-10" db="EMBL/GenBank/DDBJ databases">
        <title>Genome-Wide Identification Analysis in wild type Solanum Pinnatisectum Reveals Some Genes Defensing Phytophthora Infestans.</title>
        <authorList>
            <person name="Sun C."/>
        </authorList>
    </citation>
    <scope>NUCLEOTIDE SEQUENCE [LARGE SCALE GENOMIC DNA]</scope>
    <source>
        <strain evidence="2">LQN</strain>
        <tissue evidence="2">Leaf</tissue>
    </source>
</reference>
<dbReference type="InterPro" id="IPR002156">
    <property type="entry name" value="RNaseH_domain"/>
</dbReference>
<organism evidence="2 3">
    <name type="scientific">Solanum pinnatisectum</name>
    <name type="common">tansyleaf nightshade</name>
    <dbReference type="NCBI Taxonomy" id="50273"/>
    <lineage>
        <taxon>Eukaryota</taxon>
        <taxon>Viridiplantae</taxon>
        <taxon>Streptophyta</taxon>
        <taxon>Embryophyta</taxon>
        <taxon>Tracheophyta</taxon>
        <taxon>Spermatophyta</taxon>
        <taxon>Magnoliopsida</taxon>
        <taxon>eudicotyledons</taxon>
        <taxon>Gunneridae</taxon>
        <taxon>Pentapetalae</taxon>
        <taxon>asterids</taxon>
        <taxon>lamiids</taxon>
        <taxon>Solanales</taxon>
        <taxon>Solanaceae</taxon>
        <taxon>Solanoideae</taxon>
        <taxon>Solaneae</taxon>
        <taxon>Solanum</taxon>
    </lineage>
</organism>
<dbReference type="Proteomes" id="UP001311915">
    <property type="component" value="Unassembled WGS sequence"/>
</dbReference>
<dbReference type="AlphaFoldDB" id="A0AAV9JZD8"/>
<evidence type="ECO:0000313" key="2">
    <source>
        <dbReference type="EMBL" id="KAK4706418.1"/>
    </source>
</evidence>
<keyword evidence="3" id="KW-1185">Reference proteome</keyword>
<protein>
    <recommendedName>
        <fullName evidence="1">RNase H type-1 domain-containing protein</fullName>
    </recommendedName>
</protein>
<name>A0AAV9JZD8_9SOLN</name>
<dbReference type="Pfam" id="PF13456">
    <property type="entry name" value="RVT_3"/>
    <property type="match status" value="1"/>
</dbReference>
<gene>
    <name evidence="2" type="ORF">R3W88_034022</name>
</gene>
<accession>A0AAV9JZD8</accession>
<sequence length="54" mass="6209">MAEISALVKGLRLVILHNLTPLEVSIDCEEIIKYLKDDHPPYSNILFDCRDIIK</sequence>
<dbReference type="EMBL" id="JAWPEI010000088">
    <property type="protein sequence ID" value="KAK4706418.1"/>
    <property type="molecule type" value="Genomic_DNA"/>
</dbReference>